<protein>
    <recommendedName>
        <fullName evidence="3 7">Cyclic pyranopterin monophosphate synthase</fullName>
        <ecNumber evidence="3 7">4.6.1.17</ecNumber>
    </recommendedName>
    <alternativeName>
        <fullName evidence="7">Molybdenum cofactor biosynthesis protein C</fullName>
    </alternativeName>
</protein>
<evidence type="ECO:0000259" key="8">
    <source>
        <dbReference type="Pfam" id="PF01967"/>
    </source>
</evidence>
<dbReference type="PATRIC" id="fig|381306.5.peg.1332"/>
<evidence type="ECO:0000313" key="9">
    <source>
        <dbReference type="EMBL" id="SCY37706.1"/>
    </source>
</evidence>
<feature type="active site" evidence="7">
    <location>
        <position position="134"/>
    </location>
</feature>
<dbReference type="InterPro" id="IPR023045">
    <property type="entry name" value="MoaC"/>
</dbReference>
<organism evidence="9 10">
    <name type="scientific">Thiohalorhabdus denitrificans</name>
    <dbReference type="NCBI Taxonomy" id="381306"/>
    <lineage>
        <taxon>Bacteria</taxon>
        <taxon>Pseudomonadati</taxon>
        <taxon>Pseudomonadota</taxon>
        <taxon>Gammaproteobacteria</taxon>
        <taxon>Thiohalorhabdales</taxon>
        <taxon>Thiohalorhabdaceae</taxon>
        <taxon>Thiohalorhabdus</taxon>
    </lineage>
</organism>
<comment type="subunit">
    <text evidence="7">Homohexamer; trimer of dimers.</text>
</comment>
<feature type="domain" description="Molybdopterin cofactor biosynthesis C (MoaC)" evidence="8">
    <location>
        <begin position="19"/>
        <end position="156"/>
    </location>
</feature>
<dbReference type="InterPro" id="IPR050105">
    <property type="entry name" value="MoCo_biosynth_MoaA/MoaC"/>
</dbReference>
<evidence type="ECO:0000256" key="3">
    <source>
        <dbReference type="ARBA" id="ARBA00012575"/>
    </source>
</evidence>
<dbReference type="GO" id="GO:0006777">
    <property type="term" value="P:Mo-molybdopterin cofactor biosynthetic process"/>
    <property type="evidence" value="ECO:0007669"/>
    <property type="project" value="UniProtKB-UniRule"/>
</dbReference>
<evidence type="ECO:0000256" key="2">
    <source>
        <dbReference type="ARBA" id="ARBA00005046"/>
    </source>
</evidence>
<dbReference type="EMBL" id="FMUN01000005">
    <property type="protein sequence ID" value="SCY37706.1"/>
    <property type="molecule type" value="Genomic_DNA"/>
</dbReference>
<dbReference type="Gene3D" id="3.30.70.640">
    <property type="entry name" value="Molybdopterin cofactor biosynthesis C (MoaC) domain"/>
    <property type="match status" value="1"/>
</dbReference>
<sequence>MADNEDPLSHFDDQGNARMVDVGDKAVTERAAVAEGWITMEPSTLDRIRAGQVAKGDVLGVARIAGIQAAKQTGQLIPLCHPLPLSAVEVDLQEDEGSGVPAVRAEATVKTANRTGVEMEALTAVNLALLTVYDMCKAMDRAMEITRVRLVEKSGGRSGHWRRESD</sequence>
<comment type="function">
    <text evidence="6 7">Catalyzes the conversion of (8S)-3',8-cyclo-7,8-dihydroguanosine 5'-triphosphate to cyclic pyranopterin monophosphate (cPMP).</text>
</comment>
<dbReference type="OrthoDB" id="9794429at2"/>
<evidence type="ECO:0000313" key="10">
    <source>
        <dbReference type="Proteomes" id="UP000183104"/>
    </source>
</evidence>
<dbReference type="NCBIfam" id="NF006870">
    <property type="entry name" value="PRK09364.1"/>
    <property type="match status" value="1"/>
</dbReference>
<keyword evidence="5 7" id="KW-0456">Lyase</keyword>
<dbReference type="InterPro" id="IPR047594">
    <property type="entry name" value="MoaC_bact/euk"/>
</dbReference>
<feature type="binding site" evidence="7">
    <location>
        <begin position="79"/>
        <end position="81"/>
    </location>
    <ligand>
        <name>substrate</name>
    </ligand>
</feature>
<comment type="pathway">
    <text evidence="2 7">Cofactor biosynthesis; molybdopterin biosynthesis.</text>
</comment>
<dbReference type="CDD" id="cd01420">
    <property type="entry name" value="MoaC_PE"/>
    <property type="match status" value="1"/>
</dbReference>
<evidence type="ECO:0000256" key="5">
    <source>
        <dbReference type="ARBA" id="ARBA00023239"/>
    </source>
</evidence>
<dbReference type="HAMAP" id="MF_01224_B">
    <property type="entry name" value="MoaC_B"/>
    <property type="match status" value="1"/>
</dbReference>
<dbReference type="PANTHER" id="PTHR22960:SF29">
    <property type="entry name" value="CYCLIC PYRANOPTERIN MONOPHOSPHATE SYNTHASE"/>
    <property type="match status" value="1"/>
</dbReference>
<dbReference type="GO" id="GO:0061799">
    <property type="term" value="F:cyclic pyranopterin monophosphate synthase activity"/>
    <property type="evidence" value="ECO:0007669"/>
    <property type="project" value="UniProtKB-UniRule"/>
</dbReference>
<reference evidence="10" key="1">
    <citation type="submission" date="2016-10" db="EMBL/GenBank/DDBJ databases">
        <authorList>
            <person name="Varghese N."/>
        </authorList>
    </citation>
    <scope>NUCLEOTIDE SEQUENCE [LARGE SCALE GENOMIC DNA]</scope>
    <source>
        <strain evidence="10">HL 19</strain>
    </source>
</reference>
<dbReference type="UniPathway" id="UPA00344"/>
<keyword evidence="10" id="KW-1185">Reference proteome</keyword>
<evidence type="ECO:0000256" key="4">
    <source>
        <dbReference type="ARBA" id="ARBA00023150"/>
    </source>
</evidence>
<proteinExistence type="inferred from homology"/>
<comment type="similarity">
    <text evidence="7">Belongs to the MoaC family.</text>
</comment>
<comment type="catalytic activity">
    <reaction evidence="1 7">
        <text>(8S)-3',8-cyclo-7,8-dihydroguanosine 5'-triphosphate = cyclic pyranopterin phosphate + diphosphate</text>
        <dbReference type="Rhea" id="RHEA:49580"/>
        <dbReference type="ChEBI" id="CHEBI:33019"/>
        <dbReference type="ChEBI" id="CHEBI:59648"/>
        <dbReference type="ChEBI" id="CHEBI:131766"/>
        <dbReference type="EC" id="4.6.1.17"/>
    </reaction>
</comment>
<evidence type="ECO:0000256" key="6">
    <source>
        <dbReference type="ARBA" id="ARBA00055087"/>
    </source>
</evidence>
<keyword evidence="4 7" id="KW-0501">Molybdenum cofactor biosynthesis</keyword>
<dbReference type="STRING" id="381306.AN478_04225"/>
<gene>
    <name evidence="7" type="primary">moaC</name>
    <name evidence="9" type="ORF">SAMN05661077_1933</name>
</gene>
<evidence type="ECO:0000256" key="7">
    <source>
        <dbReference type="HAMAP-Rule" id="MF_01224"/>
    </source>
</evidence>
<name>A0A0P9CWL4_9GAMM</name>
<dbReference type="EC" id="4.6.1.17" evidence="3 7"/>
<dbReference type="Proteomes" id="UP000183104">
    <property type="component" value="Unassembled WGS sequence"/>
</dbReference>
<dbReference type="SUPFAM" id="SSF55040">
    <property type="entry name" value="Molybdenum cofactor biosynthesis protein C, MoaC"/>
    <property type="match status" value="1"/>
</dbReference>
<dbReference type="RefSeq" id="WP_054965371.1">
    <property type="nucleotide sequence ID" value="NZ_FMUN01000005.1"/>
</dbReference>
<dbReference type="PANTHER" id="PTHR22960">
    <property type="entry name" value="MOLYBDOPTERIN COFACTOR SYNTHESIS PROTEIN A"/>
    <property type="match status" value="1"/>
</dbReference>
<evidence type="ECO:0000256" key="1">
    <source>
        <dbReference type="ARBA" id="ARBA00001637"/>
    </source>
</evidence>
<dbReference type="InterPro" id="IPR002820">
    <property type="entry name" value="Mopterin_CF_biosynth-C_dom"/>
</dbReference>
<dbReference type="AlphaFoldDB" id="A0A0P9CWL4"/>
<dbReference type="Pfam" id="PF01967">
    <property type="entry name" value="MoaC"/>
    <property type="match status" value="1"/>
</dbReference>
<dbReference type="NCBIfam" id="TIGR00581">
    <property type="entry name" value="moaC"/>
    <property type="match status" value="1"/>
</dbReference>
<feature type="binding site" evidence="7">
    <location>
        <begin position="119"/>
        <end position="120"/>
    </location>
    <ligand>
        <name>substrate</name>
    </ligand>
</feature>
<accession>A0A0P9CWL4</accession>
<dbReference type="InterPro" id="IPR036522">
    <property type="entry name" value="MoaC_sf"/>
</dbReference>